<reference evidence="1 2" key="1">
    <citation type="submission" date="2019-04" db="EMBL/GenBank/DDBJ databases">
        <title>Genome sequencing of Clostridium botulinum Groups I-IV and Clostridium butyricum.</title>
        <authorList>
            <person name="Brunt J."/>
            <person name="Van Vliet A.H.M."/>
            <person name="Stringer S.C."/>
            <person name="Carter A.T."/>
            <person name="Peck M.W."/>
        </authorList>
    </citation>
    <scope>NUCLEOTIDE SEQUENCE [LARGE SCALE GENOMIC DNA]</scope>
    <source>
        <strain evidence="1 2">IFR 18/094</strain>
    </source>
</reference>
<name>A0A6M0R8G3_9CLOT</name>
<organism evidence="1 2">
    <name type="scientific">Clostridium niameyense</name>
    <dbReference type="NCBI Taxonomy" id="1622073"/>
    <lineage>
        <taxon>Bacteria</taxon>
        <taxon>Bacillati</taxon>
        <taxon>Bacillota</taxon>
        <taxon>Clostridia</taxon>
        <taxon>Eubacteriales</taxon>
        <taxon>Clostridiaceae</taxon>
        <taxon>Clostridium</taxon>
    </lineage>
</organism>
<dbReference type="EMBL" id="SXDP01000002">
    <property type="protein sequence ID" value="NEZ46533.1"/>
    <property type="molecule type" value="Genomic_DNA"/>
</dbReference>
<dbReference type="AlphaFoldDB" id="A0A6M0R8G3"/>
<evidence type="ECO:0000313" key="1">
    <source>
        <dbReference type="EMBL" id="NEZ46533.1"/>
    </source>
</evidence>
<keyword evidence="2" id="KW-1185">Reference proteome</keyword>
<proteinExistence type="predicted"/>
<gene>
    <name evidence="1" type="ORF">FDF74_04795</name>
</gene>
<sequence>MIQNISSSKLYSSTNKLIDKNITKQNNKPKFKKYLSYYVPEYTGNEGFARKHNYKKMTIFEKRLFDTYMRTNFYGVSYDDFKKHLIGFPPVDAPKYLMEAYINTISSYPENQRKKIMGQLSSLDAPTDKVDMKTILNNAIEHCTLVEILIGQSQEPRKNLYKTFLHELEKVRSIDK</sequence>
<accession>A0A6M0R8G3</accession>
<dbReference type="RefSeq" id="WP_163248770.1">
    <property type="nucleotide sequence ID" value="NZ_SXDP01000002.1"/>
</dbReference>
<protein>
    <submittedName>
        <fullName evidence="1">Uncharacterized protein</fullName>
    </submittedName>
</protein>
<evidence type="ECO:0000313" key="2">
    <source>
        <dbReference type="Proteomes" id="UP000473885"/>
    </source>
</evidence>
<dbReference type="Proteomes" id="UP000473885">
    <property type="component" value="Unassembled WGS sequence"/>
</dbReference>
<comment type="caution">
    <text evidence="1">The sequence shown here is derived from an EMBL/GenBank/DDBJ whole genome shotgun (WGS) entry which is preliminary data.</text>
</comment>